<dbReference type="EMBL" id="MHOX01000029">
    <property type="protein sequence ID" value="OGZ70339.1"/>
    <property type="molecule type" value="Genomic_DNA"/>
</dbReference>
<dbReference type="Proteomes" id="UP000176308">
    <property type="component" value="Unassembled WGS sequence"/>
</dbReference>
<dbReference type="AlphaFoldDB" id="A0A1G2I6L3"/>
<accession>A0A1G2I6L3</accession>
<organism evidence="1 2">
    <name type="scientific">Candidatus Staskawiczbacteria bacterium RIFCSPLOWO2_01_FULL_33_9</name>
    <dbReference type="NCBI Taxonomy" id="1802211"/>
    <lineage>
        <taxon>Bacteria</taxon>
        <taxon>Candidatus Staskawicziibacteriota</taxon>
    </lineage>
</organism>
<proteinExistence type="predicted"/>
<evidence type="ECO:0000313" key="1">
    <source>
        <dbReference type="EMBL" id="OGZ70339.1"/>
    </source>
</evidence>
<gene>
    <name evidence="1" type="ORF">A2904_00105</name>
</gene>
<evidence type="ECO:0000313" key="2">
    <source>
        <dbReference type="Proteomes" id="UP000176308"/>
    </source>
</evidence>
<sequence length="104" mass="12327">MKKYWEKLLKNNLLPDPSKFSKDKLYRREHSNQFITPKNLILTIKTKGKNYNLGGPIYSAVVNLYDEKIIVTFVPPKFSGKQFYEIKWDRIISLNLCFLKNDNI</sequence>
<protein>
    <submittedName>
        <fullName evidence="1">Uncharacterized protein</fullName>
    </submittedName>
</protein>
<comment type="caution">
    <text evidence="1">The sequence shown here is derived from an EMBL/GenBank/DDBJ whole genome shotgun (WGS) entry which is preliminary data.</text>
</comment>
<reference evidence="1 2" key="1">
    <citation type="journal article" date="2016" name="Nat. Commun.">
        <title>Thousands of microbial genomes shed light on interconnected biogeochemical processes in an aquifer system.</title>
        <authorList>
            <person name="Anantharaman K."/>
            <person name="Brown C.T."/>
            <person name="Hug L.A."/>
            <person name="Sharon I."/>
            <person name="Castelle C.J."/>
            <person name="Probst A.J."/>
            <person name="Thomas B.C."/>
            <person name="Singh A."/>
            <person name="Wilkins M.J."/>
            <person name="Karaoz U."/>
            <person name="Brodie E.L."/>
            <person name="Williams K.H."/>
            <person name="Hubbard S.S."/>
            <person name="Banfield J.F."/>
        </authorList>
    </citation>
    <scope>NUCLEOTIDE SEQUENCE [LARGE SCALE GENOMIC DNA]</scope>
</reference>
<name>A0A1G2I6L3_9BACT</name>